<name>A0A195EYU5_9HYME</name>
<dbReference type="AlphaFoldDB" id="A0A195EYU5"/>
<protein>
    <submittedName>
        <fullName evidence="1">Uncharacterized protein</fullName>
    </submittedName>
</protein>
<dbReference type="EMBL" id="KQ981920">
    <property type="protein sequence ID" value="KYN33054.1"/>
    <property type="molecule type" value="Genomic_DNA"/>
</dbReference>
<accession>A0A195EYU5</accession>
<proteinExistence type="predicted"/>
<gene>
    <name evidence="1" type="ORF">ALC56_12688</name>
</gene>
<organism evidence="1 2">
    <name type="scientific">Trachymyrmex septentrionalis</name>
    <dbReference type="NCBI Taxonomy" id="34720"/>
    <lineage>
        <taxon>Eukaryota</taxon>
        <taxon>Metazoa</taxon>
        <taxon>Ecdysozoa</taxon>
        <taxon>Arthropoda</taxon>
        <taxon>Hexapoda</taxon>
        <taxon>Insecta</taxon>
        <taxon>Pterygota</taxon>
        <taxon>Neoptera</taxon>
        <taxon>Endopterygota</taxon>
        <taxon>Hymenoptera</taxon>
        <taxon>Apocrita</taxon>
        <taxon>Aculeata</taxon>
        <taxon>Formicoidea</taxon>
        <taxon>Formicidae</taxon>
        <taxon>Myrmicinae</taxon>
        <taxon>Trachymyrmex</taxon>
    </lineage>
</organism>
<keyword evidence="2" id="KW-1185">Reference proteome</keyword>
<evidence type="ECO:0000313" key="2">
    <source>
        <dbReference type="Proteomes" id="UP000078541"/>
    </source>
</evidence>
<evidence type="ECO:0000313" key="1">
    <source>
        <dbReference type="EMBL" id="KYN33054.1"/>
    </source>
</evidence>
<reference evidence="1 2" key="1">
    <citation type="submission" date="2016-03" db="EMBL/GenBank/DDBJ databases">
        <title>Trachymyrmex septentrionalis WGS genome.</title>
        <authorList>
            <person name="Nygaard S."/>
            <person name="Hu H."/>
            <person name="Boomsma J."/>
            <person name="Zhang G."/>
        </authorList>
    </citation>
    <scope>NUCLEOTIDE SEQUENCE [LARGE SCALE GENOMIC DNA]</scope>
    <source>
        <strain evidence="1">Tsep2-gDNA-1</strain>
        <tissue evidence="1">Whole body</tissue>
    </source>
</reference>
<sequence>MLMPYIRNYKYESQPQHLVILTCKPPVKRNSSTAVNNDTYNKCCEGWRAVSPIEKGRRLEVRRVRSLRSTRILKELIESQRSISRSFMLDKRSFKMRIQGTRISRYLQGLRGHAPGGAFDPRFRNDKDSPEITKIPQRVRVQTIGGTSNPGATASFASHST</sequence>
<dbReference type="Proteomes" id="UP000078541">
    <property type="component" value="Unassembled WGS sequence"/>
</dbReference>